<keyword evidence="3" id="KW-1185">Reference proteome</keyword>
<evidence type="ECO:0000313" key="2">
    <source>
        <dbReference type="EMBL" id="MCU7549676.1"/>
    </source>
</evidence>
<dbReference type="Gene3D" id="3.40.630.30">
    <property type="match status" value="1"/>
</dbReference>
<dbReference type="Proteomes" id="UP001155483">
    <property type="component" value="Unassembled WGS sequence"/>
</dbReference>
<comment type="caution">
    <text evidence="2">The sequence shown here is derived from an EMBL/GenBank/DDBJ whole genome shotgun (WGS) entry which is preliminary data.</text>
</comment>
<accession>A0A9X2XW08</accession>
<feature type="domain" description="N-acetyltransferase" evidence="1">
    <location>
        <begin position="4"/>
        <end position="154"/>
    </location>
</feature>
<dbReference type="SUPFAM" id="SSF55729">
    <property type="entry name" value="Acyl-CoA N-acyltransferases (Nat)"/>
    <property type="match status" value="1"/>
</dbReference>
<reference evidence="2" key="1">
    <citation type="submission" date="2022-09" db="EMBL/GenBank/DDBJ databases">
        <authorList>
            <person name="Yuan C."/>
            <person name="Ke Z."/>
        </authorList>
    </citation>
    <scope>NUCLEOTIDE SEQUENCE</scope>
    <source>
        <strain evidence="2">LB-8</strain>
    </source>
</reference>
<dbReference type="CDD" id="cd04301">
    <property type="entry name" value="NAT_SF"/>
    <property type="match status" value="1"/>
</dbReference>
<name>A0A9X2XW08_9BACT</name>
<dbReference type="EMBL" id="JAOTIF010000007">
    <property type="protein sequence ID" value="MCU7549676.1"/>
    <property type="molecule type" value="Genomic_DNA"/>
</dbReference>
<gene>
    <name evidence="2" type="ORF">OCK74_11160</name>
</gene>
<evidence type="ECO:0000313" key="3">
    <source>
        <dbReference type="Proteomes" id="UP001155483"/>
    </source>
</evidence>
<dbReference type="Pfam" id="PF13508">
    <property type="entry name" value="Acetyltransf_7"/>
    <property type="match status" value="1"/>
</dbReference>
<dbReference type="GO" id="GO:0016747">
    <property type="term" value="F:acyltransferase activity, transferring groups other than amino-acyl groups"/>
    <property type="evidence" value="ECO:0007669"/>
    <property type="project" value="InterPro"/>
</dbReference>
<dbReference type="AlphaFoldDB" id="A0A9X2XW08"/>
<dbReference type="InterPro" id="IPR000182">
    <property type="entry name" value="GNAT_dom"/>
</dbReference>
<dbReference type="RefSeq" id="WP_279297117.1">
    <property type="nucleotide sequence ID" value="NZ_JAOTIF010000007.1"/>
</dbReference>
<dbReference type="PANTHER" id="PTHR43617:SF2">
    <property type="entry name" value="UPF0039 PROTEIN SLL0451"/>
    <property type="match status" value="1"/>
</dbReference>
<protein>
    <submittedName>
        <fullName evidence="2">N-acetyltransferase</fullName>
    </submittedName>
</protein>
<reference evidence="2" key="2">
    <citation type="submission" date="2023-04" db="EMBL/GenBank/DDBJ databases">
        <title>Paracnuella aquatica gen. nov., sp. nov., a member of the family Chitinophagaceae isolated from a hot spring.</title>
        <authorList>
            <person name="Wang C."/>
        </authorList>
    </citation>
    <scope>NUCLEOTIDE SEQUENCE</scope>
    <source>
        <strain evidence="2">LB-8</strain>
    </source>
</reference>
<evidence type="ECO:0000259" key="1">
    <source>
        <dbReference type="PROSITE" id="PS51186"/>
    </source>
</evidence>
<dbReference type="PROSITE" id="PS51186">
    <property type="entry name" value="GNAT"/>
    <property type="match status" value="1"/>
</dbReference>
<dbReference type="InterPro" id="IPR016181">
    <property type="entry name" value="Acyl_CoA_acyltransferase"/>
</dbReference>
<organism evidence="2 3">
    <name type="scientific">Paraflavisolibacter caeni</name>
    <dbReference type="NCBI Taxonomy" id="2982496"/>
    <lineage>
        <taxon>Bacteria</taxon>
        <taxon>Pseudomonadati</taxon>
        <taxon>Bacteroidota</taxon>
        <taxon>Chitinophagia</taxon>
        <taxon>Chitinophagales</taxon>
        <taxon>Chitinophagaceae</taxon>
        <taxon>Paraflavisolibacter</taxon>
    </lineage>
</organism>
<dbReference type="PANTHER" id="PTHR43617">
    <property type="entry name" value="L-AMINO ACID N-ACETYLTRANSFERASE"/>
    <property type="match status" value="1"/>
</dbReference>
<proteinExistence type="predicted"/>
<sequence length="174" mass="19060">MINVDIRPETESDFTAIYEVNRLAFGQASEANLVELLRSGDSFIPELSLVATFEQKIVGHILFTKIKIINEDGSEYESLALAPMAVVPDLQKQGIGGQLIVSGLAKARALGFASVIVLGHEHYYPKFGFVPAKRWNIQSPFEVPSDVFMAIELVEDGLKGVSGTVVYPKAFEMV</sequence>
<dbReference type="InterPro" id="IPR050276">
    <property type="entry name" value="MshD_Acetyltransferase"/>
</dbReference>